<evidence type="ECO:0000313" key="1">
    <source>
        <dbReference type="EMBL" id="MEU8132130.1"/>
    </source>
</evidence>
<accession>A0ABV3D8R1</accession>
<dbReference type="EMBL" id="JBEZFP010000002">
    <property type="protein sequence ID" value="MEU8132130.1"/>
    <property type="molecule type" value="Genomic_DNA"/>
</dbReference>
<keyword evidence="2" id="KW-1185">Reference proteome</keyword>
<sequence>MQQSSQLAPHGVESIRIVSAYEGGFAQVAHLSWAGPGNPGDASLYIRPFVGTNWTAKASANTAIAPNASADVTAQLLHRKAKFGEPKLSLHHTGQTHAYVGPKTKHRTQPVQGPRLDHPAGGHVATITCFALEGLPPLGRPLSADPPDIEILVPGPGQDTARLSVALYSGTDEDAMRQRYPFLQSTTLLRFDRLGMPTPLLFGLRAAHFPGPPQPTPGVVAVGGWGPGAAADGPIPMVSVWVGPDEVDEPASA</sequence>
<dbReference type="RefSeq" id="WP_358347459.1">
    <property type="nucleotide sequence ID" value="NZ_JBEZFP010000002.1"/>
</dbReference>
<comment type="caution">
    <text evidence="1">The sequence shown here is derived from an EMBL/GenBank/DDBJ whole genome shotgun (WGS) entry which is preliminary data.</text>
</comment>
<proteinExistence type="predicted"/>
<dbReference type="Proteomes" id="UP001551482">
    <property type="component" value="Unassembled WGS sequence"/>
</dbReference>
<evidence type="ECO:0000313" key="2">
    <source>
        <dbReference type="Proteomes" id="UP001551482"/>
    </source>
</evidence>
<reference evidence="1 2" key="1">
    <citation type="submission" date="2024-06" db="EMBL/GenBank/DDBJ databases">
        <title>The Natural Products Discovery Center: Release of the First 8490 Sequenced Strains for Exploring Actinobacteria Biosynthetic Diversity.</title>
        <authorList>
            <person name="Kalkreuter E."/>
            <person name="Kautsar S.A."/>
            <person name="Yang D."/>
            <person name="Bader C.D."/>
            <person name="Teijaro C.N."/>
            <person name="Fluegel L."/>
            <person name="Davis C.M."/>
            <person name="Simpson J.R."/>
            <person name="Lauterbach L."/>
            <person name="Steele A.D."/>
            <person name="Gui C."/>
            <person name="Meng S."/>
            <person name="Li G."/>
            <person name="Viehrig K."/>
            <person name="Ye F."/>
            <person name="Su P."/>
            <person name="Kiefer A.F."/>
            <person name="Nichols A."/>
            <person name="Cepeda A.J."/>
            <person name="Yan W."/>
            <person name="Fan B."/>
            <person name="Jiang Y."/>
            <person name="Adhikari A."/>
            <person name="Zheng C.-J."/>
            <person name="Schuster L."/>
            <person name="Cowan T.M."/>
            <person name="Smanski M.J."/>
            <person name="Chevrette M.G."/>
            <person name="De Carvalho L.P.S."/>
            <person name="Shen B."/>
        </authorList>
    </citation>
    <scope>NUCLEOTIDE SEQUENCE [LARGE SCALE GENOMIC DNA]</scope>
    <source>
        <strain evidence="1 2">NPDC048946</strain>
    </source>
</reference>
<protein>
    <submittedName>
        <fullName evidence="1">Uncharacterized protein</fullName>
    </submittedName>
</protein>
<organism evidence="1 2">
    <name type="scientific">Streptodolium elevatio</name>
    <dbReference type="NCBI Taxonomy" id="3157996"/>
    <lineage>
        <taxon>Bacteria</taxon>
        <taxon>Bacillati</taxon>
        <taxon>Actinomycetota</taxon>
        <taxon>Actinomycetes</taxon>
        <taxon>Kitasatosporales</taxon>
        <taxon>Streptomycetaceae</taxon>
        <taxon>Streptodolium</taxon>
    </lineage>
</organism>
<gene>
    <name evidence="1" type="ORF">AB0C36_01330</name>
</gene>
<name>A0ABV3D8R1_9ACTN</name>